<feature type="region of interest" description="Disordered" evidence="1">
    <location>
        <begin position="78"/>
        <end position="113"/>
    </location>
</feature>
<dbReference type="OrthoDB" id="996879at2759"/>
<accession>A0A6P5ZUD2</accession>
<reference evidence="3" key="1">
    <citation type="submission" date="2025-08" db="UniProtKB">
        <authorList>
            <consortium name="RefSeq"/>
        </authorList>
    </citation>
    <scope>IDENTIFICATION</scope>
    <source>
        <tissue evidence="3">Fruit stalk</tissue>
    </source>
</reference>
<sequence length="167" mass="18064">MLTSCMALTRTKRLPGGMAAMLNQMVVLYGIASLCFVAFMLPTVLCGVDSQTTPINYKPIGNYIPPCSKKSQENCVTHSPPVNKHKKPCNPSDHCRGSQSQTGATESKAQVSAAPKQFGVDDHTLLDGETENKAQVSAATKQFGVDDHTLLDLVFAMAVGWALFLFW</sequence>
<evidence type="ECO:0000313" key="3">
    <source>
        <dbReference type="RefSeq" id="XP_022756127.1"/>
    </source>
</evidence>
<proteinExistence type="predicted"/>
<organism evidence="2 3">
    <name type="scientific">Durio zibethinus</name>
    <name type="common">Durian</name>
    <dbReference type="NCBI Taxonomy" id="66656"/>
    <lineage>
        <taxon>Eukaryota</taxon>
        <taxon>Viridiplantae</taxon>
        <taxon>Streptophyta</taxon>
        <taxon>Embryophyta</taxon>
        <taxon>Tracheophyta</taxon>
        <taxon>Spermatophyta</taxon>
        <taxon>Magnoliopsida</taxon>
        <taxon>eudicotyledons</taxon>
        <taxon>Gunneridae</taxon>
        <taxon>Pentapetalae</taxon>
        <taxon>rosids</taxon>
        <taxon>malvids</taxon>
        <taxon>Malvales</taxon>
        <taxon>Malvaceae</taxon>
        <taxon>Helicteroideae</taxon>
        <taxon>Durio</taxon>
    </lineage>
</organism>
<feature type="compositionally biased region" description="Polar residues" evidence="1">
    <location>
        <begin position="97"/>
        <end position="110"/>
    </location>
</feature>
<keyword evidence="2" id="KW-1185">Reference proteome</keyword>
<dbReference type="KEGG" id="dzi:111303889"/>
<protein>
    <submittedName>
        <fullName evidence="3">Uncharacterized protein LOC111303889 isoform X1</fullName>
    </submittedName>
</protein>
<dbReference type="Proteomes" id="UP000515121">
    <property type="component" value="Unplaced"/>
</dbReference>
<dbReference type="GeneID" id="111303889"/>
<name>A0A6P5ZUD2_DURZI</name>
<dbReference type="RefSeq" id="XP_022756127.1">
    <property type="nucleotide sequence ID" value="XM_022900392.1"/>
</dbReference>
<dbReference type="AlphaFoldDB" id="A0A6P5ZUD2"/>
<evidence type="ECO:0000256" key="1">
    <source>
        <dbReference type="SAM" id="MobiDB-lite"/>
    </source>
</evidence>
<evidence type="ECO:0000313" key="2">
    <source>
        <dbReference type="Proteomes" id="UP000515121"/>
    </source>
</evidence>
<gene>
    <name evidence="3" type="primary">LOC111303889</name>
</gene>